<evidence type="ECO:0000259" key="2">
    <source>
        <dbReference type="Pfam" id="PF16862"/>
    </source>
</evidence>
<dbReference type="EMBL" id="CAJHJG010001798">
    <property type="protein sequence ID" value="CAD6914809.1"/>
    <property type="molecule type" value="Genomic_DNA"/>
</dbReference>
<dbReference type="SUPFAM" id="SSF51445">
    <property type="entry name" value="(Trans)glycosidases"/>
    <property type="match status" value="1"/>
</dbReference>
<dbReference type="InterPro" id="IPR017853">
    <property type="entry name" value="GH"/>
</dbReference>
<reference evidence="3" key="1">
    <citation type="submission" date="2020-10" db="EMBL/GenBank/DDBJ databases">
        <authorList>
            <person name="Sedaghatjoo S."/>
        </authorList>
    </citation>
    <scope>NUCLEOTIDE SEQUENCE</scope>
    <source>
        <strain evidence="3">AZH3</strain>
    </source>
</reference>
<organism evidence="3 4">
    <name type="scientific">Tilletia caries</name>
    <name type="common">wheat bunt fungus</name>
    <dbReference type="NCBI Taxonomy" id="13290"/>
    <lineage>
        <taxon>Eukaryota</taxon>
        <taxon>Fungi</taxon>
        <taxon>Dikarya</taxon>
        <taxon>Basidiomycota</taxon>
        <taxon>Ustilaginomycotina</taxon>
        <taxon>Exobasidiomycetes</taxon>
        <taxon>Tilletiales</taxon>
        <taxon>Tilletiaceae</taxon>
        <taxon>Tilletia</taxon>
    </lineage>
</organism>
<dbReference type="PANTHER" id="PTHR36183:SF2">
    <property type="entry name" value="BETA-GLUCURONIDASE C-TERMINAL DOMAIN-CONTAINING PROTEIN"/>
    <property type="match status" value="1"/>
</dbReference>
<feature type="domain" description="Beta-glucuronidase C-terminal" evidence="2">
    <location>
        <begin position="469"/>
        <end position="575"/>
    </location>
</feature>
<dbReference type="Pfam" id="PF16862">
    <property type="entry name" value="Glyco_hydro_79C"/>
    <property type="match status" value="1"/>
</dbReference>
<gene>
    <name evidence="3" type="ORF">JKIAZH3_G496</name>
</gene>
<dbReference type="Proteomes" id="UP000836402">
    <property type="component" value="Unassembled WGS sequence"/>
</dbReference>
<dbReference type="InterPro" id="IPR031728">
    <property type="entry name" value="GlcAase_C"/>
</dbReference>
<evidence type="ECO:0000313" key="3">
    <source>
        <dbReference type="EMBL" id="CAD6914809.1"/>
    </source>
</evidence>
<dbReference type="Gene3D" id="3.20.20.80">
    <property type="entry name" value="Glycosidases"/>
    <property type="match status" value="1"/>
</dbReference>
<proteinExistence type="predicted"/>
<protein>
    <recommendedName>
        <fullName evidence="2">Beta-glucuronidase C-terminal domain-containing protein</fullName>
    </recommendedName>
</protein>
<dbReference type="InterPro" id="IPR052974">
    <property type="entry name" value="GH79_Enzymes"/>
</dbReference>
<accession>A0ABN7ISD8</accession>
<keyword evidence="4" id="KW-1185">Reference proteome</keyword>
<comment type="caution">
    <text evidence="3">The sequence shown here is derived from an EMBL/GenBank/DDBJ whole genome shotgun (WGS) entry which is preliminary data.</text>
</comment>
<evidence type="ECO:0000313" key="4">
    <source>
        <dbReference type="Proteomes" id="UP000836402"/>
    </source>
</evidence>
<feature type="region of interest" description="Disordered" evidence="1">
    <location>
        <begin position="611"/>
        <end position="633"/>
    </location>
</feature>
<dbReference type="InterPro" id="IPR013780">
    <property type="entry name" value="Glyco_hydro_b"/>
</dbReference>
<name>A0ABN7ISD8_9BASI</name>
<dbReference type="Gene3D" id="2.60.40.1180">
    <property type="entry name" value="Golgi alpha-mannosidase II"/>
    <property type="match status" value="1"/>
</dbReference>
<evidence type="ECO:0000256" key="1">
    <source>
        <dbReference type="SAM" id="MobiDB-lite"/>
    </source>
</evidence>
<dbReference type="PANTHER" id="PTHR36183">
    <property type="entry name" value="BETA-GLUCURONIDASE"/>
    <property type="match status" value="1"/>
</dbReference>
<sequence>MFGTMLTRYYIVLLAVITFLAATSTSILAQDLNTAFTILAAPATPTSMELFRGPEPQPTNFTAEPLPVGPTPALGSTVIQLDLLGDGAIAGIPVPANFLGISIELSVSPDIFGYDTSTLHAPFLNYIASISARLPLKMGPAIRVGGNTQDRATYKASGAVPIVKESGPAFNLTNGAPVTPKIQVSSKLFDIMQAIGEPLRVQWVFGVNMAAKDAKMNRLMVKDITKALGNQLRMLLVGNEPDRYAQNEARDPDYSINDYLDDWDAVTSNIEDEVPTSKFFVGPSVCCGWKTNDILIQSGMANRFKDRLAAVSGIKYPQSLCSAYAPKGHDFYLNHGAIVHFSKHDEDAVQSSVDLGIPFILIETNSASCIGVRWVSNAFSSTLWAIDAALQRAYRNHSGVYLHTSGNSVLYNLFTPPGHKQSIYSAWRTGPIMYALPFVAEALNSTSGRNVRVRDLGMQTPAGTNWGAAYGIYDDEEAQVAIRVVLINFASASSNSDAMQVQIPVGTQRQVLIKYMSAPTAAEQQHITWAGQTFGYYSNGMLSGKETIYRLQCDSGAGNSSNTCTVTVPAPGAAIVYLSDKAQATAAVASRSMGPFIPQGIANPGVIIKSNGGRGRKGGATSRHSSQSGGGTRRAAVVGATLRALLVCMVAALTMA</sequence>